<dbReference type="EMBL" id="JAGYPE010000004">
    <property type="protein sequence ID" value="MBS4183858.1"/>
    <property type="molecule type" value="Genomic_DNA"/>
</dbReference>
<dbReference type="InterPro" id="IPR000847">
    <property type="entry name" value="LysR_HTH_N"/>
</dbReference>
<dbReference type="InterPro" id="IPR047788">
    <property type="entry name" value="LysR-like_Sec_metab"/>
</dbReference>
<dbReference type="GO" id="GO:0000976">
    <property type="term" value="F:transcription cis-regulatory region binding"/>
    <property type="evidence" value="ECO:0007669"/>
    <property type="project" value="TreeGrafter"/>
</dbReference>
<dbReference type="NCBIfam" id="NF040786">
    <property type="entry name" value="LysR_Sec_metab"/>
    <property type="match status" value="1"/>
</dbReference>
<dbReference type="PROSITE" id="PS50931">
    <property type="entry name" value="HTH_LYSR"/>
    <property type="match status" value="1"/>
</dbReference>
<evidence type="ECO:0000259" key="5">
    <source>
        <dbReference type="PROSITE" id="PS50931"/>
    </source>
</evidence>
<evidence type="ECO:0000256" key="3">
    <source>
        <dbReference type="ARBA" id="ARBA00023125"/>
    </source>
</evidence>
<evidence type="ECO:0000256" key="1">
    <source>
        <dbReference type="ARBA" id="ARBA00009437"/>
    </source>
</evidence>
<protein>
    <submittedName>
        <fullName evidence="6">LysR family transcriptional regulator</fullName>
    </submittedName>
</protein>
<dbReference type="SUPFAM" id="SSF46785">
    <property type="entry name" value="Winged helix' DNA-binding domain"/>
    <property type="match status" value="1"/>
</dbReference>
<keyword evidence="4" id="KW-0804">Transcription</keyword>
<dbReference type="FunFam" id="1.10.10.10:FF:000001">
    <property type="entry name" value="LysR family transcriptional regulator"/>
    <property type="match status" value="1"/>
</dbReference>
<accession>A0A942T278</accession>
<dbReference type="CDD" id="cd08420">
    <property type="entry name" value="PBP2_CysL_like"/>
    <property type="match status" value="1"/>
</dbReference>
<evidence type="ECO:0000256" key="2">
    <source>
        <dbReference type="ARBA" id="ARBA00023015"/>
    </source>
</evidence>
<evidence type="ECO:0000313" key="7">
    <source>
        <dbReference type="EMBL" id="MCH6268585.1"/>
    </source>
</evidence>
<feature type="domain" description="HTH lysR-type" evidence="5">
    <location>
        <begin position="1"/>
        <end position="58"/>
    </location>
</feature>
<dbReference type="PRINTS" id="PR00039">
    <property type="entry name" value="HTHLYSR"/>
</dbReference>
<gene>
    <name evidence="7" type="ORF">KHB02_023910</name>
    <name evidence="6" type="ORF">KHB02_20915</name>
</gene>
<dbReference type="InterPro" id="IPR005119">
    <property type="entry name" value="LysR_subst-bd"/>
</dbReference>
<dbReference type="GO" id="GO:0003700">
    <property type="term" value="F:DNA-binding transcription factor activity"/>
    <property type="evidence" value="ECO:0007669"/>
    <property type="project" value="InterPro"/>
</dbReference>
<dbReference type="PANTHER" id="PTHR30126:SF64">
    <property type="entry name" value="HTH-TYPE TRANSCRIPTIONAL REGULATOR CITR"/>
    <property type="match status" value="1"/>
</dbReference>
<reference evidence="6" key="1">
    <citation type="submission" date="2021-05" db="EMBL/GenBank/DDBJ databases">
        <title>Novel Bacillus species.</title>
        <authorList>
            <person name="Liu G."/>
        </authorList>
    </citation>
    <scope>NUCLEOTIDE SEQUENCE</scope>
    <source>
        <strain evidence="6 8">FJAT-50051</strain>
    </source>
</reference>
<dbReference type="RefSeq" id="WP_213143790.1">
    <property type="nucleotide sequence ID" value="NZ_JAGYPE020000060.1"/>
</dbReference>
<sequence length="293" mass="31969">MNLNKLDAFILVVEKGSFSEAAAALNSSQPSISLKIKSLEDELGLPLLDRGMTGIQPTAAGTLVYQAAKELRRRWQKLEDDLHGLQDTLTGNLTIGASTIPGTYLVPGLVKAFRDHFPNVEVSIDINDSEDSLKKLLDQQVDIAIVGMKPASPKLNSRQLTNDSLVLVTPNHHPLVHTAEADFSQLHQYEFVVRESGSGTRKRMEEFLAGHGLEITDLKIGLSIGSTEGVIAAVEAGLGISFISKLAALPAVKAGRVQMVENIDPIQRSFYFTTLKEAENRPLIKEFANLLFK</sequence>
<dbReference type="Pfam" id="PF00126">
    <property type="entry name" value="HTH_1"/>
    <property type="match status" value="1"/>
</dbReference>
<dbReference type="InterPro" id="IPR036388">
    <property type="entry name" value="WH-like_DNA-bd_sf"/>
</dbReference>
<dbReference type="InterPro" id="IPR036390">
    <property type="entry name" value="WH_DNA-bd_sf"/>
</dbReference>
<organism evidence="6">
    <name type="scientific">Neobacillus citreus</name>
    <dbReference type="NCBI Taxonomy" id="2833578"/>
    <lineage>
        <taxon>Bacteria</taxon>
        <taxon>Bacillati</taxon>
        <taxon>Bacillota</taxon>
        <taxon>Bacilli</taxon>
        <taxon>Bacillales</taxon>
        <taxon>Bacillaceae</taxon>
        <taxon>Neobacillus</taxon>
    </lineage>
</organism>
<name>A0A942T278_9BACI</name>
<dbReference type="EMBL" id="JAGYPE020000060">
    <property type="protein sequence ID" value="MCH6268585.1"/>
    <property type="molecule type" value="Genomic_DNA"/>
</dbReference>
<dbReference type="Proteomes" id="UP000677265">
    <property type="component" value="Unassembled WGS sequence"/>
</dbReference>
<keyword evidence="8" id="KW-1185">Reference proteome</keyword>
<dbReference type="Gene3D" id="1.10.10.10">
    <property type="entry name" value="Winged helix-like DNA-binding domain superfamily/Winged helix DNA-binding domain"/>
    <property type="match status" value="1"/>
</dbReference>
<dbReference type="PANTHER" id="PTHR30126">
    <property type="entry name" value="HTH-TYPE TRANSCRIPTIONAL REGULATOR"/>
    <property type="match status" value="1"/>
</dbReference>
<evidence type="ECO:0000256" key="4">
    <source>
        <dbReference type="ARBA" id="ARBA00023163"/>
    </source>
</evidence>
<dbReference type="SUPFAM" id="SSF53850">
    <property type="entry name" value="Periplasmic binding protein-like II"/>
    <property type="match status" value="1"/>
</dbReference>
<dbReference type="Pfam" id="PF03466">
    <property type="entry name" value="LysR_substrate"/>
    <property type="match status" value="1"/>
</dbReference>
<proteinExistence type="inferred from homology"/>
<evidence type="ECO:0000313" key="8">
    <source>
        <dbReference type="Proteomes" id="UP000677265"/>
    </source>
</evidence>
<dbReference type="Gene3D" id="3.40.190.10">
    <property type="entry name" value="Periplasmic binding protein-like II"/>
    <property type="match status" value="2"/>
</dbReference>
<keyword evidence="2" id="KW-0805">Transcription regulation</keyword>
<keyword evidence="3" id="KW-0238">DNA-binding</keyword>
<comment type="similarity">
    <text evidence="1">Belongs to the LysR transcriptional regulatory family.</text>
</comment>
<comment type="caution">
    <text evidence="6">The sequence shown here is derived from an EMBL/GenBank/DDBJ whole genome shotgun (WGS) entry which is preliminary data.</text>
</comment>
<evidence type="ECO:0000313" key="6">
    <source>
        <dbReference type="EMBL" id="MBS4183858.1"/>
    </source>
</evidence>
<dbReference type="AlphaFoldDB" id="A0A942T278"/>